<evidence type="ECO:0000259" key="2">
    <source>
        <dbReference type="Pfam" id="PF05876"/>
    </source>
</evidence>
<feature type="compositionally biased region" description="Acidic residues" evidence="1">
    <location>
        <begin position="639"/>
        <end position="653"/>
    </location>
</feature>
<dbReference type="InterPro" id="IPR046453">
    <property type="entry name" value="GpA_ATPase"/>
</dbReference>
<name>A0ABT9G1K1_LEPDI</name>
<dbReference type="EMBL" id="JAUZEE010000003">
    <property type="protein sequence ID" value="MDP4300358.1"/>
    <property type="molecule type" value="Genomic_DNA"/>
</dbReference>
<comment type="caution">
    <text evidence="4">The sequence shown here is derived from an EMBL/GenBank/DDBJ whole genome shotgun (WGS) entry which is preliminary data.</text>
</comment>
<feature type="domain" description="Terminase large subunit GpA endonuclease" evidence="3">
    <location>
        <begin position="307"/>
        <end position="606"/>
    </location>
</feature>
<organism evidence="4 5">
    <name type="scientific">Leptothrix discophora</name>
    <dbReference type="NCBI Taxonomy" id="89"/>
    <lineage>
        <taxon>Bacteria</taxon>
        <taxon>Pseudomonadati</taxon>
        <taxon>Pseudomonadota</taxon>
        <taxon>Betaproteobacteria</taxon>
        <taxon>Burkholderiales</taxon>
        <taxon>Sphaerotilaceae</taxon>
        <taxon>Leptothrix</taxon>
    </lineage>
</organism>
<evidence type="ECO:0000313" key="5">
    <source>
        <dbReference type="Proteomes" id="UP001235760"/>
    </source>
</evidence>
<feature type="region of interest" description="Disordered" evidence="1">
    <location>
        <begin position="634"/>
        <end position="695"/>
    </location>
</feature>
<reference evidence="4 5" key="1">
    <citation type="submission" date="2023-08" db="EMBL/GenBank/DDBJ databases">
        <authorList>
            <person name="Roldan D.M."/>
            <person name="Menes R.J."/>
        </authorList>
    </citation>
    <scope>NUCLEOTIDE SEQUENCE [LARGE SCALE GENOMIC DNA]</scope>
    <source>
        <strain evidence="4 5">CCM 2812</strain>
    </source>
</reference>
<keyword evidence="5" id="KW-1185">Reference proteome</keyword>
<gene>
    <name evidence="4" type="ORF">Q8X39_06885</name>
</gene>
<evidence type="ECO:0000313" key="4">
    <source>
        <dbReference type="EMBL" id="MDP4300358.1"/>
    </source>
</evidence>
<dbReference type="Pfam" id="PF05876">
    <property type="entry name" value="GpA_ATPase"/>
    <property type="match status" value="1"/>
</dbReference>
<dbReference type="InterPro" id="IPR046454">
    <property type="entry name" value="GpA_endonuclease"/>
</dbReference>
<proteinExistence type="predicted"/>
<protein>
    <submittedName>
        <fullName evidence="4">Phage terminase large subunit family protein</fullName>
    </submittedName>
</protein>
<sequence>MMRDCDPDVLDAAARAVLPDPEARLDEWSEQNVVVPKGAAFSGPYRLAHTPPARRLLQVLSPVDPTARVVARVASQMLKTQVFICAALGWIDTAPANIIALEPTDGLAKRLSARFAKAADACEPVRAKLAAPRSRDKRNTIDAKEFDGGTLYITTAGSDANLAEIPARYLFCDEVSREGYKVKTGGEGDKIKLAEARLSTYEGISKAYFVSSPTDTGDCAIDALFQQGTQEHYHVPCPHCGHLHELLQANARYTIADGGQRVLRAWMICPSCGSEIEEHDKLSMLPDQAMGGRARWVATAEGDGQTVSVTLNAFYAPLGSISWKTLAKEHHQARIAEAIGNVQPMRVYTNTRLALTYERQGDSVAHAELVQRAGDWPLRTVLRQILVLTAAVDVQRGANARLEVSVWGWGRGEESQLVDRRVIYGDPELEHGQPGSPWTELDAYLAQPIRHASGAMLPIRACAVDSSDGHVTHTVYRYCRTRASRHVLAIKGRRELDRVLGRPTWQDVDYRGTQVKRGVRLWKVGTDIAKGAIYARLRLVRQGAGYIHLSRHMPPEAFEQLTAERMVTTLVRGQSRTRWVKRAGVPNEELDKAVYALAMAHYIGIPSWGPADWARVERKLAGQASGETVDMFAAAEPTPGDDMDDADEADEADHDNRPPAGSGDEPAADRPAPDRVQTPAPAGPQAVTRADDLSDDLADDLSITVISSSRGPATTVPADPVLAEIHRLRAMRR</sequence>
<evidence type="ECO:0000256" key="1">
    <source>
        <dbReference type="SAM" id="MobiDB-lite"/>
    </source>
</evidence>
<dbReference type="Pfam" id="PF20454">
    <property type="entry name" value="GpA_nuclease"/>
    <property type="match status" value="1"/>
</dbReference>
<evidence type="ECO:0000259" key="3">
    <source>
        <dbReference type="Pfam" id="PF20454"/>
    </source>
</evidence>
<dbReference type="Proteomes" id="UP001235760">
    <property type="component" value="Unassembled WGS sequence"/>
</dbReference>
<dbReference type="RefSeq" id="WP_305748919.1">
    <property type="nucleotide sequence ID" value="NZ_JAUZEE010000003.1"/>
</dbReference>
<feature type="domain" description="Phage terminase large subunit GpA ATPase" evidence="2">
    <location>
        <begin position="40"/>
        <end position="285"/>
    </location>
</feature>
<accession>A0ABT9G1K1</accession>